<dbReference type="AlphaFoldDB" id="A0A7I7KXB5"/>
<dbReference type="RefSeq" id="WP_163776612.1">
    <property type="nucleotide sequence ID" value="NZ_AP022569.1"/>
</dbReference>
<sequence>MDPLKICSVEFDDRDPYRATFNVHLSRDMTDFERQTLPPLLSGGFSPSEARGSAVVAIRNATITMIEDHRDLLKQIVAEAESLAKTMEHELRAVASHVAARVEDVRERAAAIDWS</sequence>
<dbReference type="KEGG" id="mcoo:MCOO_24820"/>
<accession>A0A7I7KXB5</accession>
<organism evidence="1 2">
    <name type="scientific">Mycobacterium cookii</name>
    <dbReference type="NCBI Taxonomy" id="1775"/>
    <lineage>
        <taxon>Bacteria</taxon>
        <taxon>Bacillati</taxon>
        <taxon>Actinomycetota</taxon>
        <taxon>Actinomycetes</taxon>
        <taxon>Mycobacteriales</taxon>
        <taxon>Mycobacteriaceae</taxon>
        <taxon>Mycobacterium</taxon>
    </lineage>
</organism>
<evidence type="ECO:0000313" key="1">
    <source>
        <dbReference type="EMBL" id="BBX46467.1"/>
    </source>
</evidence>
<reference evidence="1 2" key="1">
    <citation type="journal article" date="2019" name="Emerg. Microbes Infect.">
        <title>Comprehensive subspecies identification of 175 nontuberculous mycobacteria species based on 7547 genomic profiles.</title>
        <authorList>
            <person name="Matsumoto Y."/>
            <person name="Kinjo T."/>
            <person name="Motooka D."/>
            <person name="Nabeya D."/>
            <person name="Jung N."/>
            <person name="Uechi K."/>
            <person name="Horii T."/>
            <person name="Iida T."/>
            <person name="Fujita J."/>
            <person name="Nakamura S."/>
        </authorList>
    </citation>
    <scope>NUCLEOTIDE SEQUENCE [LARGE SCALE GENOMIC DNA]</scope>
    <source>
        <strain evidence="1 2">JCM 12404</strain>
    </source>
</reference>
<name>A0A7I7KXB5_9MYCO</name>
<keyword evidence="2" id="KW-1185">Reference proteome</keyword>
<proteinExistence type="predicted"/>
<evidence type="ECO:0000313" key="2">
    <source>
        <dbReference type="Proteomes" id="UP000465866"/>
    </source>
</evidence>
<dbReference type="EMBL" id="AP022569">
    <property type="protein sequence ID" value="BBX46467.1"/>
    <property type="molecule type" value="Genomic_DNA"/>
</dbReference>
<dbReference type="Proteomes" id="UP000465866">
    <property type="component" value="Chromosome"/>
</dbReference>
<protein>
    <submittedName>
        <fullName evidence="1">Uncharacterized protein</fullName>
    </submittedName>
</protein>
<gene>
    <name evidence="1" type="ORF">MCOO_24820</name>
</gene>